<dbReference type="Proteomes" id="UP000078468">
    <property type="component" value="Plasmid pspa1"/>
</dbReference>
<dbReference type="KEGG" id="spav:Spa2297_33855"/>
<reference evidence="2 3" key="1">
    <citation type="submission" date="2016-05" db="EMBL/GenBank/DDBJ databases">
        <title>Non-Contiguous Finished Genome Sequence of Streptomyces parvulus 2297 Integrated Site-Specifically with Actinophage R4.</title>
        <authorList>
            <person name="Nishizawa T."/>
            <person name="Miura T."/>
            <person name="Harada C."/>
            <person name="Guo Y."/>
            <person name="Narisawa K."/>
            <person name="Ohta H."/>
            <person name="Takahashi H."/>
            <person name="Shirai M."/>
        </authorList>
    </citation>
    <scope>NUCLEOTIDE SEQUENCE [LARGE SCALE GENOMIC DNA]</scope>
    <source>
        <strain evidence="2 3">2297</strain>
        <plasmid evidence="3">pspa1</plasmid>
    </source>
</reference>
<proteinExistence type="predicted"/>
<feature type="region of interest" description="Disordered" evidence="1">
    <location>
        <begin position="1"/>
        <end position="78"/>
    </location>
</feature>
<dbReference type="AlphaFoldDB" id="A0A191VAL1"/>
<keyword evidence="2" id="KW-0614">Plasmid</keyword>
<evidence type="ECO:0000256" key="1">
    <source>
        <dbReference type="SAM" id="MobiDB-lite"/>
    </source>
</evidence>
<name>A0A191VAL1_9ACTN</name>
<organism evidence="2 3">
    <name type="scientific">Streptomyces parvulus</name>
    <dbReference type="NCBI Taxonomy" id="146923"/>
    <lineage>
        <taxon>Bacteria</taxon>
        <taxon>Bacillati</taxon>
        <taxon>Actinomycetota</taxon>
        <taxon>Actinomycetes</taxon>
        <taxon>Kitasatosporales</taxon>
        <taxon>Streptomycetaceae</taxon>
        <taxon>Streptomyces</taxon>
    </lineage>
</organism>
<sequence length="78" mass="8174">MPTTLTEAQPHFRRTDGSTSVPETAGTGRHRGRCAEGDLWAAGGESVGHGRHRRTAGLMAPRPVIVSDAPGTGGRLNE</sequence>
<gene>
    <name evidence="2" type="ORF">Spa2297_33855</name>
</gene>
<geneLocation type="plasmid" evidence="3">
    <name>pspa1</name>
</geneLocation>
<evidence type="ECO:0000313" key="2">
    <source>
        <dbReference type="EMBL" id="ANJ12064.1"/>
    </source>
</evidence>
<protein>
    <submittedName>
        <fullName evidence="2">Uncharacterized protein</fullName>
    </submittedName>
</protein>
<evidence type="ECO:0000313" key="3">
    <source>
        <dbReference type="Proteomes" id="UP000078468"/>
    </source>
</evidence>
<dbReference type="EMBL" id="CP015867">
    <property type="protein sequence ID" value="ANJ12064.1"/>
    <property type="molecule type" value="Genomic_DNA"/>
</dbReference>
<accession>A0A191VAL1</accession>